<reference evidence="14 15" key="1">
    <citation type="journal article" date="2019" name="Mol. Ecol. Resour.">
        <title>Chromosome-level genome assembly of Triplophysa tibetana, a fish adapted to the harsh high-altitude environment of the Tibetan Plateau.</title>
        <authorList>
            <person name="Yang X."/>
            <person name="Liu H."/>
            <person name="Ma Z."/>
            <person name="Zou Y."/>
            <person name="Zou M."/>
            <person name="Mao Y."/>
            <person name="Li X."/>
            <person name="Wang H."/>
            <person name="Chen T."/>
            <person name="Wang W."/>
            <person name="Yang R."/>
        </authorList>
    </citation>
    <scope>NUCLEOTIDE SEQUENCE [LARGE SCALE GENOMIC DNA]</scope>
    <source>
        <strain evidence="14">TTIB1903HZAU</strain>
        <tissue evidence="14">Muscle</tissue>
    </source>
</reference>
<accession>A0A5A9PC40</accession>
<dbReference type="PANTHER" id="PTHR24234:SF8">
    <property type="entry name" value="G-PROTEIN COUPLED RECEPTOR 4-LIKE"/>
    <property type="match status" value="1"/>
</dbReference>
<protein>
    <submittedName>
        <fullName evidence="14">P2Y purinoceptor 4</fullName>
    </submittedName>
</protein>
<feature type="transmembrane region" description="Helical" evidence="12">
    <location>
        <begin position="190"/>
        <end position="211"/>
    </location>
</feature>
<evidence type="ECO:0000256" key="11">
    <source>
        <dbReference type="RuleBase" id="RU000688"/>
    </source>
</evidence>
<gene>
    <name evidence="14" type="ORF">E1301_Tti001189</name>
</gene>
<keyword evidence="7" id="KW-1015">Disulfide bond</keyword>
<feature type="transmembrane region" description="Helical" evidence="12">
    <location>
        <begin position="106"/>
        <end position="126"/>
    </location>
</feature>
<evidence type="ECO:0000313" key="15">
    <source>
        <dbReference type="Proteomes" id="UP000324632"/>
    </source>
</evidence>
<dbReference type="OrthoDB" id="9946711at2759"/>
<dbReference type="EMBL" id="SOYY01000008">
    <property type="protein sequence ID" value="KAA0718217.1"/>
    <property type="molecule type" value="Genomic_DNA"/>
</dbReference>
<evidence type="ECO:0000256" key="1">
    <source>
        <dbReference type="ARBA" id="ARBA00004651"/>
    </source>
</evidence>
<evidence type="ECO:0000256" key="9">
    <source>
        <dbReference type="ARBA" id="ARBA00023180"/>
    </source>
</evidence>
<evidence type="ECO:0000256" key="12">
    <source>
        <dbReference type="SAM" id="Phobius"/>
    </source>
</evidence>
<dbReference type="PROSITE" id="PS00237">
    <property type="entry name" value="G_PROTEIN_RECEP_F1_1"/>
    <property type="match status" value="1"/>
</dbReference>
<keyword evidence="3 11" id="KW-0812">Transmembrane</keyword>
<organism evidence="14 15">
    <name type="scientific">Triplophysa tibetana</name>
    <dbReference type="NCBI Taxonomy" id="1572043"/>
    <lineage>
        <taxon>Eukaryota</taxon>
        <taxon>Metazoa</taxon>
        <taxon>Chordata</taxon>
        <taxon>Craniata</taxon>
        <taxon>Vertebrata</taxon>
        <taxon>Euteleostomi</taxon>
        <taxon>Actinopterygii</taxon>
        <taxon>Neopterygii</taxon>
        <taxon>Teleostei</taxon>
        <taxon>Ostariophysi</taxon>
        <taxon>Cypriniformes</taxon>
        <taxon>Nemacheilidae</taxon>
        <taxon>Triplophysa</taxon>
    </lineage>
</organism>
<keyword evidence="10 11" id="KW-0807">Transducer</keyword>
<feature type="transmembrane region" description="Helical" evidence="12">
    <location>
        <begin position="232"/>
        <end position="254"/>
    </location>
</feature>
<evidence type="ECO:0000256" key="6">
    <source>
        <dbReference type="ARBA" id="ARBA00023136"/>
    </source>
</evidence>
<comment type="subcellular location">
    <subcellularLocation>
        <location evidence="1">Cell membrane</location>
        <topology evidence="1">Multi-pass membrane protein</topology>
    </subcellularLocation>
</comment>
<dbReference type="InterPro" id="IPR017452">
    <property type="entry name" value="GPCR_Rhodpsn_7TM"/>
</dbReference>
<dbReference type="PROSITE" id="PS50262">
    <property type="entry name" value="G_PROTEIN_RECEP_F1_2"/>
    <property type="match status" value="1"/>
</dbReference>
<keyword evidence="15" id="KW-1185">Reference proteome</keyword>
<proteinExistence type="inferred from homology"/>
<keyword evidence="2" id="KW-1003">Cell membrane</keyword>
<dbReference type="Gene3D" id="1.20.1070.10">
    <property type="entry name" value="Rhodopsin 7-helix transmembrane proteins"/>
    <property type="match status" value="1"/>
</dbReference>
<comment type="similarity">
    <text evidence="11">Belongs to the G-protein coupled receptor 1 family.</text>
</comment>
<comment type="caution">
    <text evidence="14">The sequence shown here is derived from an EMBL/GenBank/DDBJ whole genome shotgun (WGS) entry which is preliminary data.</text>
</comment>
<evidence type="ECO:0000313" key="14">
    <source>
        <dbReference type="EMBL" id="KAA0718217.1"/>
    </source>
</evidence>
<keyword evidence="4 12" id="KW-1133">Transmembrane helix</keyword>
<evidence type="ECO:0000256" key="2">
    <source>
        <dbReference type="ARBA" id="ARBA00022475"/>
    </source>
</evidence>
<keyword evidence="6 12" id="KW-0472">Membrane</keyword>
<feature type="domain" description="G-protein coupled receptors family 1 profile" evidence="13">
    <location>
        <begin position="47"/>
        <end position="297"/>
    </location>
</feature>
<dbReference type="SUPFAM" id="SSF81321">
    <property type="entry name" value="Family A G protein-coupled receptor-like"/>
    <property type="match status" value="1"/>
</dbReference>
<evidence type="ECO:0000256" key="4">
    <source>
        <dbReference type="ARBA" id="ARBA00022989"/>
    </source>
</evidence>
<dbReference type="AlphaFoldDB" id="A0A5A9PC40"/>
<dbReference type="PRINTS" id="PR00237">
    <property type="entry name" value="GPCRRHODOPSN"/>
</dbReference>
<evidence type="ECO:0000256" key="8">
    <source>
        <dbReference type="ARBA" id="ARBA00023170"/>
    </source>
</evidence>
<feature type="transmembrane region" description="Helical" evidence="12">
    <location>
        <begin position="68"/>
        <end position="86"/>
    </location>
</feature>
<dbReference type="PANTHER" id="PTHR24234">
    <property type="entry name" value="LYSOPHOSPHATIDIC ACID RECEPTOR 5/SPHINGOSYLPHOSPHORYLCHOLINE RECEPTOR"/>
    <property type="match status" value="1"/>
</dbReference>
<sequence length="336" mass="37902">MESRSNISSLASLTVASMGNSCGIDFSQDGIFLPVLHGTFFIIGVPLNLTALFGLFRLIKSENVLPVYVINLLISDLIQLLTLPFWMDYYANGHYWRFGPQTCQIIGMLFYSSIYAGIFFMCIIALERHLAIARPLSFKHLGSLKFACWLVLAVWTLLILAQITAVNKLFPKGQNFTLCIEKYPSEGSFITYRLITLLLSFIIPLSFIVGLQRQTVHSLMAIKSLSFEEKRSIRGLLTLLVITFVTVFGPYHFIGCVKYIGLLMHGSTCVWERAVFVPYQMGRGFLSLNSLLDPVFYIFLRKDFRAAARDYLPCLGRIRIGSAQTDGPTNTTEEHD</sequence>
<keyword evidence="9" id="KW-0325">Glycoprotein</keyword>
<evidence type="ECO:0000256" key="3">
    <source>
        <dbReference type="ARBA" id="ARBA00022692"/>
    </source>
</evidence>
<keyword evidence="5 11" id="KW-0297">G-protein coupled receptor</keyword>
<dbReference type="GO" id="GO:0005886">
    <property type="term" value="C:plasma membrane"/>
    <property type="evidence" value="ECO:0007669"/>
    <property type="project" value="UniProtKB-SubCell"/>
</dbReference>
<evidence type="ECO:0000256" key="10">
    <source>
        <dbReference type="ARBA" id="ARBA00023224"/>
    </source>
</evidence>
<keyword evidence="8 11" id="KW-0675">Receptor</keyword>
<dbReference type="PRINTS" id="PR01157">
    <property type="entry name" value="P2YPURNOCPTR"/>
</dbReference>
<dbReference type="GO" id="GO:0004930">
    <property type="term" value="F:G protein-coupled receptor activity"/>
    <property type="evidence" value="ECO:0007669"/>
    <property type="project" value="UniProtKB-KW"/>
</dbReference>
<dbReference type="Pfam" id="PF00001">
    <property type="entry name" value="7tm_1"/>
    <property type="match status" value="1"/>
</dbReference>
<feature type="transmembrane region" description="Helical" evidence="12">
    <location>
        <begin position="31"/>
        <end position="56"/>
    </location>
</feature>
<evidence type="ECO:0000259" key="13">
    <source>
        <dbReference type="PROSITE" id="PS50262"/>
    </source>
</evidence>
<name>A0A5A9PC40_9TELE</name>
<feature type="transmembrane region" description="Helical" evidence="12">
    <location>
        <begin position="146"/>
        <end position="170"/>
    </location>
</feature>
<dbReference type="Proteomes" id="UP000324632">
    <property type="component" value="Chromosome 8"/>
</dbReference>
<evidence type="ECO:0000256" key="5">
    <source>
        <dbReference type="ARBA" id="ARBA00023040"/>
    </source>
</evidence>
<evidence type="ECO:0000256" key="7">
    <source>
        <dbReference type="ARBA" id="ARBA00023157"/>
    </source>
</evidence>
<dbReference type="InterPro" id="IPR000276">
    <property type="entry name" value="GPCR_Rhodpsn"/>
</dbReference>